<sequence>MTESSGASRSRQNPAATAAISHLPRREAFRGAGADGGTKLGPILCKRRMMEGHPRAVPSATQPSFSPKEAPANAGEAWPALGVGRRAGSSGPGCEDELIPEQHSSSMLRCLIEDEGAVRNMWQTATAHCIRKQTMELGEPCVQLCIQGLQVFTEFLSFNKKVLKLLALCHVERLASEFLTHLHHFSHCNNGFGKTCRLLGDLLYLTPYKPIYKTTLAVLAPENSRLCPNELRPRHCCEQAQQRHTKQRTGTTRCSQYKRPALFNGQQPAADFSQRSQNPPPPILHAQTTSRPPICPGKSQSYYFQNRPYCAQTNCKAMKDFKRTRMPMVHNFVRKRNFLAQPHNIHPSAGTPLLLLPFPCGKRLGEAARSHTKVCFFTAPLESQGIDESKD</sequence>
<feature type="compositionally biased region" description="Polar residues" evidence="1">
    <location>
        <begin position="1"/>
        <end position="15"/>
    </location>
</feature>
<keyword evidence="3" id="KW-1185">Reference proteome</keyword>
<evidence type="ECO:0000256" key="1">
    <source>
        <dbReference type="SAM" id="MobiDB-lite"/>
    </source>
</evidence>
<proteinExistence type="predicted"/>
<dbReference type="EMBL" id="KB743575">
    <property type="protein sequence ID" value="EOA97960.1"/>
    <property type="molecule type" value="Genomic_DNA"/>
</dbReference>
<feature type="region of interest" description="Disordered" evidence="1">
    <location>
        <begin position="55"/>
        <end position="75"/>
    </location>
</feature>
<gene>
    <name evidence="2" type="ORF">Anapl_12627</name>
</gene>
<evidence type="ECO:0000313" key="3">
    <source>
        <dbReference type="Proteomes" id="UP000296049"/>
    </source>
</evidence>
<accession>R0JKZ9</accession>
<name>R0JKZ9_ANAPL</name>
<organism evidence="2 3">
    <name type="scientific">Anas platyrhynchos</name>
    <name type="common">Mallard</name>
    <name type="synonym">Anas boschas</name>
    <dbReference type="NCBI Taxonomy" id="8839"/>
    <lineage>
        <taxon>Eukaryota</taxon>
        <taxon>Metazoa</taxon>
        <taxon>Chordata</taxon>
        <taxon>Craniata</taxon>
        <taxon>Vertebrata</taxon>
        <taxon>Euteleostomi</taxon>
        <taxon>Archelosauria</taxon>
        <taxon>Archosauria</taxon>
        <taxon>Dinosauria</taxon>
        <taxon>Saurischia</taxon>
        <taxon>Theropoda</taxon>
        <taxon>Coelurosauria</taxon>
        <taxon>Aves</taxon>
        <taxon>Neognathae</taxon>
        <taxon>Galloanserae</taxon>
        <taxon>Anseriformes</taxon>
        <taxon>Anatidae</taxon>
        <taxon>Anatinae</taxon>
        <taxon>Anas</taxon>
    </lineage>
</organism>
<feature type="region of interest" description="Disordered" evidence="1">
    <location>
        <begin position="267"/>
        <end position="291"/>
    </location>
</feature>
<dbReference type="AlphaFoldDB" id="R0JKZ9"/>
<feature type="region of interest" description="Disordered" evidence="1">
    <location>
        <begin position="1"/>
        <end position="35"/>
    </location>
</feature>
<reference evidence="3" key="1">
    <citation type="journal article" date="2013" name="Nat. Genet.">
        <title>The duck genome and transcriptome provide insight into an avian influenza virus reservoir species.</title>
        <authorList>
            <person name="Huang Y."/>
            <person name="Li Y."/>
            <person name="Burt D.W."/>
            <person name="Chen H."/>
            <person name="Zhang Y."/>
            <person name="Qian W."/>
            <person name="Kim H."/>
            <person name="Gan S."/>
            <person name="Zhao Y."/>
            <person name="Li J."/>
            <person name="Yi K."/>
            <person name="Feng H."/>
            <person name="Zhu P."/>
            <person name="Li B."/>
            <person name="Liu Q."/>
            <person name="Fairley S."/>
            <person name="Magor K.E."/>
            <person name="Du Z."/>
            <person name="Hu X."/>
            <person name="Goodman L."/>
            <person name="Tafer H."/>
            <person name="Vignal A."/>
            <person name="Lee T."/>
            <person name="Kim K.W."/>
            <person name="Sheng Z."/>
            <person name="An Y."/>
            <person name="Searle S."/>
            <person name="Herrero J."/>
            <person name="Groenen M.A."/>
            <person name="Crooijmans R.P."/>
            <person name="Faraut T."/>
            <person name="Cai Q."/>
            <person name="Webster R.G."/>
            <person name="Aldridge J.R."/>
            <person name="Warren W.C."/>
            <person name="Bartschat S."/>
            <person name="Kehr S."/>
            <person name="Marz M."/>
            <person name="Stadler P.F."/>
            <person name="Smith J."/>
            <person name="Kraus R.H."/>
            <person name="Zhao Y."/>
            <person name="Ren L."/>
            <person name="Fei J."/>
            <person name="Morisson M."/>
            <person name="Kaiser P."/>
            <person name="Griffin D.K."/>
            <person name="Rao M."/>
            <person name="Pitel F."/>
            <person name="Wang J."/>
            <person name="Li N."/>
        </authorList>
    </citation>
    <scope>NUCLEOTIDE SEQUENCE [LARGE SCALE GENOMIC DNA]</scope>
</reference>
<protein>
    <submittedName>
        <fullName evidence="2">Uncharacterized protein</fullName>
    </submittedName>
</protein>
<evidence type="ECO:0000313" key="2">
    <source>
        <dbReference type="EMBL" id="EOA97960.1"/>
    </source>
</evidence>
<dbReference type="Proteomes" id="UP000296049">
    <property type="component" value="Unassembled WGS sequence"/>
</dbReference>